<evidence type="ECO:0000313" key="3">
    <source>
        <dbReference type="Proteomes" id="UP000265520"/>
    </source>
</evidence>
<accession>A0A392QBX8</accession>
<dbReference type="AlphaFoldDB" id="A0A392QBX8"/>
<keyword evidence="3" id="KW-1185">Reference proteome</keyword>
<feature type="region of interest" description="Disordered" evidence="1">
    <location>
        <begin position="1"/>
        <end position="54"/>
    </location>
</feature>
<sequence length="54" mass="5317">TTPSGGYYNSPPQDSSPPSDPLTPATPSTPTTPSGATGILTHKSSGDYLAGGEP</sequence>
<dbReference type="EMBL" id="LXQA010124574">
    <property type="protein sequence ID" value="MCI21382.1"/>
    <property type="molecule type" value="Genomic_DNA"/>
</dbReference>
<comment type="caution">
    <text evidence="2">The sequence shown here is derived from an EMBL/GenBank/DDBJ whole genome shotgun (WGS) entry which is preliminary data.</text>
</comment>
<evidence type="ECO:0000313" key="2">
    <source>
        <dbReference type="EMBL" id="MCI21382.1"/>
    </source>
</evidence>
<protein>
    <submittedName>
        <fullName evidence="2">Uncharacterized protein</fullName>
    </submittedName>
</protein>
<reference evidence="2 3" key="1">
    <citation type="journal article" date="2018" name="Front. Plant Sci.">
        <title>Red Clover (Trifolium pratense) and Zigzag Clover (T. medium) - A Picture of Genomic Similarities and Differences.</title>
        <authorList>
            <person name="Dluhosova J."/>
            <person name="Istvanek J."/>
            <person name="Nedelnik J."/>
            <person name="Repkova J."/>
        </authorList>
    </citation>
    <scope>NUCLEOTIDE SEQUENCE [LARGE SCALE GENOMIC DNA]</scope>
    <source>
        <strain evidence="3">cv. 10/8</strain>
        <tissue evidence="2">Leaf</tissue>
    </source>
</reference>
<name>A0A392QBX8_9FABA</name>
<feature type="compositionally biased region" description="Low complexity" evidence="1">
    <location>
        <begin position="22"/>
        <end position="38"/>
    </location>
</feature>
<feature type="non-terminal residue" evidence="2">
    <location>
        <position position="1"/>
    </location>
</feature>
<organism evidence="2 3">
    <name type="scientific">Trifolium medium</name>
    <dbReference type="NCBI Taxonomy" id="97028"/>
    <lineage>
        <taxon>Eukaryota</taxon>
        <taxon>Viridiplantae</taxon>
        <taxon>Streptophyta</taxon>
        <taxon>Embryophyta</taxon>
        <taxon>Tracheophyta</taxon>
        <taxon>Spermatophyta</taxon>
        <taxon>Magnoliopsida</taxon>
        <taxon>eudicotyledons</taxon>
        <taxon>Gunneridae</taxon>
        <taxon>Pentapetalae</taxon>
        <taxon>rosids</taxon>
        <taxon>fabids</taxon>
        <taxon>Fabales</taxon>
        <taxon>Fabaceae</taxon>
        <taxon>Papilionoideae</taxon>
        <taxon>50 kb inversion clade</taxon>
        <taxon>NPAAA clade</taxon>
        <taxon>Hologalegina</taxon>
        <taxon>IRL clade</taxon>
        <taxon>Trifolieae</taxon>
        <taxon>Trifolium</taxon>
    </lineage>
</organism>
<proteinExistence type="predicted"/>
<evidence type="ECO:0000256" key="1">
    <source>
        <dbReference type="SAM" id="MobiDB-lite"/>
    </source>
</evidence>
<dbReference type="Proteomes" id="UP000265520">
    <property type="component" value="Unassembled WGS sequence"/>
</dbReference>